<evidence type="ECO:0000259" key="6">
    <source>
        <dbReference type="PROSITE" id="PS50405"/>
    </source>
</evidence>
<keyword evidence="3" id="KW-0808">Transferase</keyword>
<dbReference type="InterPro" id="IPR010987">
    <property type="entry name" value="Glutathione-S-Trfase_C-like"/>
</dbReference>
<feature type="domain" description="GST N-terminal" evidence="5">
    <location>
        <begin position="1"/>
        <end position="82"/>
    </location>
</feature>
<dbReference type="GO" id="GO:0006749">
    <property type="term" value="P:glutathione metabolic process"/>
    <property type="evidence" value="ECO:0007669"/>
    <property type="project" value="TreeGrafter"/>
</dbReference>
<feature type="domain" description="GST C-terminal" evidence="6">
    <location>
        <begin position="89"/>
        <end position="210"/>
    </location>
</feature>
<comment type="similarity">
    <text evidence="1">Belongs to the GST superfamily. Phi family.</text>
</comment>
<dbReference type="GO" id="GO:0004364">
    <property type="term" value="F:glutathione transferase activity"/>
    <property type="evidence" value="ECO:0007669"/>
    <property type="project" value="UniProtKB-EC"/>
</dbReference>
<evidence type="ECO:0000256" key="3">
    <source>
        <dbReference type="ARBA" id="ARBA00022679"/>
    </source>
</evidence>
<dbReference type="InterPro" id="IPR004045">
    <property type="entry name" value="Glutathione_S-Trfase_N"/>
</dbReference>
<dbReference type="Gene3D" id="1.20.1050.10">
    <property type="match status" value="1"/>
</dbReference>
<evidence type="ECO:0000256" key="4">
    <source>
        <dbReference type="ARBA" id="ARBA00047960"/>
    </source>
</evidence>
<dbReference type="FunFam" id="3.40.30.10:FF:000016">
    <property type="entry name" value="Glutathione S-transferase F2"/>
    <property type="match status" value="1"/>
</dbReference>
<dbReference type="InterPro" id="IPR036282">
    <property type="entry name" value="Glutathione-S-Trfase_C_sf"/>
</dbReference>
<evidence type="ECO:0000259" key="5">
    <source>
        <dbReference type="PROSITE" id="PS50404"/>
    </source>
</evidence>
<dbReference type="EC" id="2.5.1.18" evidence="2"/>
<sequence length="210" mass="23752">MVLKLYGHNISPPSRLVATILYEKEIPFEFISVDLRGGAQKTPDHLAKQPFGQVPVIDDDGFILYESRAIIQYLDEKYPNQGTKLIPTDPRERALFNQAVFTETSSFNRYAGPLFVELVIKKFGGREIDATKVEQLTKDLGEKLDVYEQILSKQKYLAGDKLTLADLQHIPVADGISGAQCNLIQERPNVARWFNDLSSRRSWQKVKAGL</sequence>
<dbReference type="GO" id="GO:0005737">
    <property type="term" value="C:cytoplasm"/>
    <property type="evidence" value="ECO:0007669"/>
    <property type="project" value="TreeGrafter"/>
</dbReference>
<dbReference type="SUPFAM" id="SSF52833">
    <property type="entry name" value="Thioredoxin-like"/>
    <property type="match status" value="1"/>
</dbReference>
<dbReference type="SFLD" id="SFLDG00358">
    <property type="entry name" value="Main_(cytGST)"/>
    <property type="match status" value="1"/>
</dbReference>
<evidence type="ECO:0000256" key="1">
    <source>
        <dbReference type="ARBA" id="ARBA00010128"/>
    </source>
</evidence>
<dbReference type="PANTHER" id="PTHR43900:SF3">
    <property type="entry name" value="GLUTATHIONE S-TRANSFERASE RHO"/>
    <property type="match status" value="1"/>
</dbReference>
<dbReference type="SFLD" id="SFLDS00019">
    <property type="entry name" value="Glutathione_Transferase_(cytos"/>
    <property type="match status" value="1"/>
</dbReference>
<dbReference type="PROSITE" id="PS50405">
    <property type="entry name" value="GST_CTER"/>
    <property type="match status" value="1"/>
</dbReference>
<protein>
    <recommendedName>
        <fullName evidence="2">glutathione transferase</fullName>
        <ecNumber evidence="2">2.5.1.18</ecNumber>
    </recommendedName>
</protein>
<reference evidence="7" key="1">
    <citation type="submission" date="2020-11" db="EMBL/GenBank/DDBJ databases">
        <authorList>
            <consortium name="DOE Joint Genome Institute"/>
            <person name="Ahrendt S."/>
            <person name="Riley R."/>
            <person name="Andreopoulos W."/>
            <person name="Labutti K."/>
            <person name="Pangilinan J."/>
            <person name="Ruiz-Duenas F.J."/>
            <person name="Barrasa J.M."/>
            <person name="Sanchez-Garcia M."/>
            <person name="Camarero S."/>
            <person name="Miyauchi S."/>
            <person name="Serrano A."/>
            <person name="Linde D."/>
            <person name="Babiker R."/>
            <person name="Drula E."/>
            <person name="Ayuso-Fernandez I."/>
            <person name="Pacheco R."/>
            <person name="Padilla G."/>
            <person name="Ferreira P."/>
            <person name="Barriuso J."/>
            <person name="Kellner H."/>
            <person name="Castanera R."/>
            <person name="Alfaro M."/>
            <person name="Ramirez L."/>
            <person name="Pisabarro A.G."/>
            <person name="Kuo A."/>
            <person name="Tritt A."/>
            <person name="Lipzen A."/>
            <person name="He G."/>
            <person name="Yan M."/>
            <person name="Ng V."/>
            <person name="Cullen D."/>
            <person name="Martin F."/>
            <person name="Rosso M.-N."/>
            <person name="Henrissat B."/>
            <person name="Hibbett D."/>
            <person name="Martinez A.T."/>
            <person name="Grigoriev I.V."/>
        </authorList>
    </citation>
    <scope>NUCLEOTIDE SEQUENCE</scope>
    <source>
        <strain evidence="7">MF-IS2</strain>
    </source>
</reference>
<comment type="catalytic activity">
    <reaction evidence="4">
        <text>RX + glutathione = an S-substituted glutathione + a halide anion + H(+)</text>
        <dbReference type="Rhea" id="RHEA:16437"/>
        <dbReference type="ChEBI" id="CHEBI:15378"/>
        <dbReference type="ChEBI" id="CHEBI:16042"/>
        <dbReference type="ChEBI" id="CHEBI:17792"/>
        <dbReference type="ChEBI" id="CHEBI:57925"/>
        <dbReference type="ChEBI" id="CHEBI:90779"/>
        <dbReference type="EC" id="2.5.1.18"/>
    </reaction>
</comment>
<dbReference type="PANTHER" id="PTHR43900">
    <property type="entry name" value="GLUTATHIONE S-TRANSFERASE RHO"/>
    <property type="match status" value="1"/>
</dbReference>
<dbReference type="GO" id="GO:0043295">
    <property type="term" value="F:glutathione binding"/>
    <property type="evidence" value="ECO:0007669"/>
    <property type="project" value="TreeGrafter"/>
</dbReference>
<comment type="caution">
    <text evidence="7">The sequence shown here is derived from an EMBL/GenBank/DDBJ whole genome shotgun (WGS) entry which is preliminary data.</text>
</comment>
<dbReference type="Gene3D" id="3.40.30.10">
    <property type="entry name" value="Glutaredoxin"/>
    <property type="match status" value="1"/>
</dbReference>
<dbReference type="EMBL" id="MU151208">
    <property type="protein sequence ID" value="KAF9447257.1"/>
    <property type="molecule type" value="Genomic_DNA"/>
</dbReference>
<dbReference type="Pfam" id="PF00043">
    <property type="entry name" value="GST_C"/>
    <property type="match status" value="1"/>
</dbReference>
<dbReference type="InterPro" id="IPR004046">
    <property type="entry name" value="GST_C"/>
</dbReference>
<proteinExistence type="inferred from homology"/>
<dbReference type="SFLD" id="SFLDG01154">
    <property type="entry name" value="Main.5:_Phi-like"/>
    <property type="match status" value="1"/>
</dbReference>
<evidence type="ECO:0000313" key="8">
    <source>
        <dbReference type="Proteomes" id="UP000807342"/>
    </source>
</evidence>
<dbReference type="PROSITE" id="PS50404">
    <property type="entry name" value="GST_NTER"/>
    <property type="match status" value="1"/>
</dbReference>
<evidence type="ECO:0000256" key="2">
    <source>
        <dbReference type="ARBA" id="ARBA00012452"/>
    </source>
</evidence>
<dbReference type="Pfam" id="PF13417">
    <property type="entry name" value="GST_N_3"/>
    <property type="match status" value="1"/>
</dbReference>
<keyword evidence="8" id="KW-1185">Reference proteome</keyword>
<organism evidence="7 8">
    <name type="scientific">Macrolepiota fuliginosa MF-IS2</name>
    <dbReference type="NCBI Taxonomy" id="1400762"/>
    <lineage>
        <taxon>Eukaryota</taxon>
        <taxon>Fungi</taxon>
        <taxon>Dikarya</taxon>
        <taxon>Basidiomycota</taxon>
        <taxon>Agaricomycotina</taxon>
        <taxon>Agaricomycetes</taxon>
        <taxon>Agaricomycetidae</taxon>
        <taxon>Agaricales</taxon>
        <taxon>Agaricineae</taxon>
        <taxon>Agaricaceae</taxon>
        <taxon>Macrolepiota</taxon>
    </lineage>
</organism>
<dbReference type="Proteomes" id="UP000807342">
    <property type="component" value="Unassembled WGS sequence"/>
</dbReference>
<dbReference type="FunFam" id="1.20.1050.10:FF:000004">
    <property type="entry name" value="Glutathione S-transferase F2"/>
    <property type="match status" value="1"/>
</dbReference>
<dbReference type="SUPFAM" id="SSF47616">
    <property type="entry name" value="GST C-terminal domain-like"/>
    <property type="match status" value="1"/>
</dbReference>
<dbReference type="AlphaFoldDB" id="A0A9P5X9N3"/>
<dbReference type="InterPro" id="IPR036249">
    <property type="entry name" value="Thioredoxin-like_sf"/>
</dbReference>
<accession>A0A9P5X9N3</accession>
<gene>
    <name evidence="7" type="ORF">P691DRAFT_776270</name>
</gene>
<evidence type="ECO:0000313" key="7">
    <source>
        <dbReference type="EMBL" id="KAF9447257.1"/>
    </source>
</evidence>
<dbReference type="GO" id="GO:0009636">
    <property type="term" value="P:response to toxic substance"/>
    <property type="evidence" value="ECO:0007669"/>
    <property type="project" value="UniProtKB-ARBA"/>
</dbReference>
<dbReference type="InterPro" id="IPR040079">
    <property type="entry name" value="Glutathione_S-Trfase"/>
</dbReference>
<dbReference type="OrthoDB" id="249703at2759"/>
<name>A0A9P5X9N3_9AGAR</name>